<accession>A0A5S3PRS4</accession>
<gene>
    <name evidence="1" type="ORF">FEE95_12820</name>
</gene>
<name>A0A5S3PRS4_9FLAO</name>
<dbReference type="GO" id="GO:0016740">
    <property type="term" value="F:transferase activity"/>
    <property type="evidence" value="ECO:0007669"/>
    <property type="project" value="UniProtKB-KW"/>
</dbReference>
<evidence type="ECO:0000313" key="1">
    <source>
        <dbReference type="EMBL" id="TMM57361.1"/>
    </source>
</evidence>
<evidence type="ECO:0000313" key="2">
    <source>
        <dbReference type="Proteomes" id="UP000310314"/>
    </source>
</evidence>
<dbReference type="Pfam" id="PF13692">
    <property type="entry name" value="Glyco_trans_1_4"/>
    <property type="match status" value="1"/>
</dbReference>
<proteinExistence type="predicted"/>
<organism evidence="1 2">
    <name type="scientific">Maribacter algarum</name>
    <name type="common">ex Zhang et al. 2020</name>
    <dbReference type="NCBI Taxonomy" id="2578118"/>
    <lineage>
        <taxon>Bacteria</taxon>
        <taxon>Pseudomonadati</taxon>
        <taxon>Bacteroidota</taxon>
        <taxon>Flavobacteriia</taxon>
        <taxon>Flavobacteriales</taxon>
        <taxon>Flavobacteriaceae</taxon>
        <taxon>Maribacter</taxon>
    </lineage>
</organism>
<keyword evidence="2" id="KW-1185">Reference proteome</keyword>
<keyword evidence="1" id="KW-0808">Transferase</keyword>
<reference evidence="1 2" key="1">
    <citation type="submission" date="2019-05" db="EMBL/GenBank/DDBJ databases">
        <authorList>
            <person name="Zhang J.-Y."/>
            <person name="Feg X."/>
            <person name="Du Z.-J."/>
        </authorList>
    </citation>
    <scope>NUCLEOTIDE SEQUENCE [LARGE SCALE GENOMIC DNA]</scope>
    <source>
        <strain evidence="1 2">RZ26</strain>
    </source>
</reference>
<dbReference type="OrthoDB" id="9807209at2"/>
<comment type="caution">
    <text evidence="1">The sequence shown here is derived from an EMBL/GenBank/DDBJ whole genome shotgun (WGS) entry which is preliminary data.</text>
</comment>
<sequence length="412" mass="47017">MTKKHLLIIALVWPEPSSTAAGNRMLQLIQYFLRKNYQITMASTAIESELSIDLDTLGIQKASIQLNHSSFDEFVTQLNPEVVLFDRFLTEEQFGWRVAEFAPNALRILDTEDLHSLRQTREKCFKNSIPFSTDAWLNEGITKREISSIYRSDISLIISLYEMYLLKDVLRMDESILIYLPFLLDPISKEEEQTWNSFENRVDFSCVGNGKHAPNVDAIVWLKSEIWPLIRKQLPKANLKIYGAYLPERIRQMHTENEGFLVKGWAENVNEVFNQARVNLAPLRFGAGLKGKLIDAMQNGTPSVTTSVGAEGMHGDLDFNGQIAETSENIAASAIELYKNQSLWEEAQTNGFEIINTLYDKSVWIEKLDAKIGSVQKDLETHRKNNFVGAILGHQTMASTKYMSKWIEEKNI</sequence>
<dbReference type="SUPFAM" id="SSF53756">
    <property type="entry name" value="UDP-Glycosyltransferase/glycogen phosphorylase"/>
    <property type="match status" value="1"/>
</dbReference>
<dbReference type="Proteomes" id="UP000310314">
    <property type="component" value="Unassembled WGS sequence"/>
</dbReference>
<dbReference type="Gene3D" id="3.40.50.2000">
    <property type="entry name" value="Glycogen Phosphorylase B"/>
    <property type="match status" value="1"/>
</dbReference>
<dbReference type="AlphaFoldDB" id="A0A5S3PRS4"/>
<protein>
    <submittedName>
        <fullName evidence="1">Glycosyltransferase family 4 protein</fullName>
    </submittedName>
</protein>
<dbReference type="EMBL" id="VATY01000002">
    <property type="protein sequence ID" value="TMM57361.1"/>
    <property type="molecule type" value="Genomic_DNA"/>
</dbReference>
<dbReference type="RefSeq" id="WP_138658344.1">
    <property type="nucleotide sequence ID" value="NZ_VATY01000002.1"/>
</dbReference>